<proteinExistence type="predicted"/>
<gene>
    <name evidence="1" type="ORF">BS50DRAFT_109027</name>
</gene>
<sequence>MHHDRHGRPCRALIIPPSCPPARGVFVQQCSKHVIDQGSPMAWWEGTETDRDGLSFFCPLPPALRIQPSSSFASFPCTHARLLALGSESRVCPPPLPLCRPKHGPRYFMQVSSKMGCDEVQLTTVM</sequence>
<name>A0A2T2NCV3_CORCC</name>
<reference evidence="1 2" key="1">
    <citation type="journal article" date="2018" name="Front. Microbiol.">
        <title>Genome-Wide Analysis of Corynespora cassiicola Leaf Fall Disease Putative Effectors.</title>
        <authorList>
            <person name="Lopez D."/>
            <person name="Ribeiro S."/>
            <person name="Label P."/>
            <person name="Fumanal B."/>
            <person name="Venisse J.S."/>
            <person name="Kohler A."/>
            <person name="de Oliveira R.R."/>
            <person name="Labutti K."/>
            <person name="Lipzen A."/>
            <person name="Lail K."/>
            <person name="Bauer D."/>
            <person name="Ohm R.A."/>
            <person name="Barry K.W."/>
            <person name="Spatafora J."/>
            <person name="Grigoriev I.V."/>
            <person name="Martin F.M."/>
            <person name="Pujade-Renaud V."/>
        </authorList>
    </citation>
    <scope>NUCLEOTIDE SEQUENCE [LARGE SCALE GENOMIC DNA]</scope>
    <source>
        <strain evidence="1 2">Philippines</strain>
    </source>
</reference>
<evidence type="ECO:0000313" key="2">
    <source>
        <dbReference type="Proteomes" id="UP000240883"/>
    </source>
</evidence>
<accession>A0A2T2NCV3</accession>
<dbReference type="EMBL" id="KZ678140">
    <property type="protein sequence ID" value="PSN63272.1"/>
    <property type="molecule type" value="Genomic_DNA"/>
</dbReference>
<keyword evidence="2" id="KW-1185">Reference proteome</keyword>
<organism evidence="1 2">
    <name type="scientific">Corynespora cassiicola Philippines</name>
    <dbReference type="NCBI Taxonomy" id="1448308"/>
    <lineage>
        <taxon>Eukaryota</taxon>
        <taxon>Fungi</taxon>
        <taxon>Dikarya</taxon>
        <taxon>Ascomycota</taxon>
        <taxon>Pezizomycotina</taxon>
        <taxon>Dothideomycetes</taxon>
        <taxon>Pleosporomycetidae</taxon>
        <taxon>Pleosporales</taxon>
        <taxon>Corynesporascaceae</taxon>
        <taxon>Corynespora</taxon>
    </lineage>
</organism>
<protein>
    <submittedName>
        <fullName evidence="1">Uncharacterized protein</fullName>
    </submittedName>
</protein>
<evidence type="ECO:0000313" key="1">
    <source>
        <dbReference type="EMBL" id="PSN63272.1"/>
    </source>
</evidence>
<dbReference type="AlphaFoldDB" id="A0A2T2NCV3"/>
<dbReference type="Proteomes" id="UP000240883">
    <property type="component" value="Unassembled WGS sequence"/>
</dbReference>